<reference evidence="2 3" key="1">
    <citation type="journal article" date="2021" name="Elife">
        <title>Chloroplast acquisition without the gene transfer in kleptoplastic sea slugs, Plakobranchus ocellatus.</title>
        <authorList>
            <person name="Maeda T."/>
            <person name="Takahashi S."/>
            <person name="Yoshida T."/>
            <person name="Shimamura S."/>
            <person name="Takaki Y."/>
            <person name="Nagai Y."/>
            <person name="Toyoda A."/>
            <person name="Suzuki Y."/>
            <person name="Arimoto A."/>
            <person name="Ishii H."/>
            <person name="Satoh N."/>
            <person name="Nishiyama T."/>
            <person name="Hasebe M."/>
            <person name="Maruyama T."/>
            <person name="Minagawa J."/>
            <person name="Obokata J."/>
            <person name="Shigenobu S."/>
        </authorList>
    </citation>
    <scope>NUCLEOTIDE SEQUENCE [LARGE SCALE GENOMIC DNA]</scope>
</reference>
<keyword evidence="3" id="KW-1185">Reference proteome</keyword>
<comment type="caution">
    <text evidence="2">The sequence shown here is derived from an EMBL/GenBank/DDBJ whole genome shotgun (WGS) entry which is preliminary data.</text>
</comment>
<dbReference type="EMBL" id="BMAT01007981">
    <property type="protein sequence ID" value="GFR75778.1"/>
    <property type="molecule type" value="Genomic_DNA"/>
</dbReference>
<accession>A0AAV4FR19</accession>
<organism evidence="2 3">
    <name type="scientific">Elysia marginata</name>
    <dbReference type="NCBI Taxonomy" id="1093978"/>
    <lineage>
        <taxon>Eukaryota</taxon>
        <taxon>Metazoa</taxon>
        <taxon>Spiralia</taxon>
        <taxon>Lophotrochozoa</taxon>
        <taxon>Mollusca</taxon>
        <taxon>Gastropoda</taxon>
        <taxon>Heterobranchia</taxon>
        <taxon>Euthyneura</taxon>
        <taxon>Panpulmonata</taxon>
        <taxon>Sacoglossa</taxon>
        <taxon>Placobranchoidea</taxon>
        <taxon>Plakobranchidae</taxon>
        <taxon>Elysia</taxon>
    </lineage>
</organism>
<proteinExistence type="predicted"/>
<name>A0AAV4FR19_9GAST</name>
<gene>
    <name evidence="2" type="ORF">ElyMa_003928800</name>
</gene>
<protein>
    <submittedName>
        <fullName evidence="2">Uncharacterized protein</fullName>
    </submittedName>
</protein>
<evidence type="ECO:0000256" key="1">
    <source>
        <dbReference type="SAM" id="MobiDB-lite"/>
    </source>
</evidence>
<feature type="region of interest" description="Disordered" evidence="1">
    <location>
        <begin position="1"/>
        <end position="35"/>
    </location>
</feature>
<sequence>MDLNWRHLPPGSAAIRKPPKLHCNQSGSIHQKSKKYPSLALPRPARHYPNYCKDHCISGHKQQRLLNPSILVMPTPAILAGYHSD</sequence>
<dbReference type="Proteomes" id="UP000762676">
    <property type="component" value="Unassembled WGS sequence"/>
</dbReference>
<dbReference type="AlphaFoldDB" id="A0AAV4FR19"/>
<evidence type="ECO:0000313" key="3">
    <source>
        <dbReference type="Proteomes" id="UP000762676"/>
    </source>
</evidence>
<evidence type="ECO:0000313" key="2">
    <source>
        <dbReference type="EMBL" id="GFR75778.1"/>
    </source>
</evidence>